<dbReference type="RefSeq" id="WP_371842486.1">
    <property type="nucleotide sequence ID" value="NZ_JBGMEL010000002.1"/>
</dbReference>
<feature type="transmembrane region" description="Helical" evidence="1">
    <location>
        <begin position="96"/>
        <end position="115"/>
    </location>
</feature>
<evidence type="ECO:0000256" key="1">
    <source>
        <dbReference type="SAM" id="Phobius"/>
    </source>
</evidence>
<keyword evidence="1" id="KW-1133">Transmembrane helix</keyword>
<name>A0ABV4NIK7_9GAMM</name>
<gene>
    <name evidence="3" type="ORF">ACCI51_02520</name>
</gene>
<reference evidence="3 4" key="1">
    <citation type="submission" date="2024-08" db="EMBL/GenBank/DDBJ databases">
        <authorList>
            <person name="Ishaq N."/>
        </authorList>
    </citation>
    <scope>NUCLEOTIDE SEQUENCE [LARGE SCALE GENOMIC DNA]</scope>
    <source>
        <strain evidence="3 4">JCM 30400</strain>
    </source>
</reference>
<feature type="transmembrane region" description="Helical" evidence="1">
    <location>
        <begin position="58"/>
        <end position="76"/>
    </location>
</feature>
<proteinExistence type="predicted"/>
<comment type="caution">
    <text evidence="3">The sequence shown here is derived from an EMBL/GenBank/DDBJ whole genome shotgun (WGS) entry which is preliminary data.</text>
</comment>
<evidence type="ECO:0000259" key="2">
    <source>
        <dbReference type="Pfam" id="PF02517"/>
    </source>
</evidence>
<organism evidence="3 4">
    <name type="scientific">Microbulbifer echini</name>
    <dbReference type="NCBI Taxonomy" id="1529067"/>
    <lineage>
        <taxon>Bacteria</taxon>
        <taxon>Pseudomonadati</taxon>
        <taxon>Pseudomonadota</taxon>
        <taxon>Gammaproteobacteria</taxon>
        <taxon>Cellvibrionales</taxon>
        <taxon>Microbulbiferaceae</taxon>
        <taxon>Microbulbifer</taxon>
    </lineage>
</organism>
<evidence type="ECO:0000313" key="3">
    <source>
        <dbReference type="EMBL" id="MFA0789402.1"/>
    </source>
</evidence>
<feature type="transmembrane region" description="Helical" evidence="1">
    <location>
        <begin position="151"/>
        <end position="168"/>
    </location>
</feature>
<dbReference type="Proteomes" id="UP001569414">
    <property type="component" value="Unassembled WGS sequence"/>
</dbReference>
<dbReference type="EMBL" id="JBGMEL010000002">
    <property type="protein sequence ID" value="MFA0789402.1"/>
    <property type="molecule type" value="Genomic_DNA"/>
</dbReference>
<feature type="transmembrane region" description="Helical" evidence="1">
    <location>
        <begin position="236"/>
        <end position="257"/>
    </location>
</feature>
<sequence>MSSEVASSKKSINTSGVPWGAPILLTLCIIPYGWTGLLAPLTWVSLIALEFNRGWKRAALFLICAALMLIAGLNVIPGSASIQVLQPYSDNTGNLIYASFNSGKAIISVTIIAFMMRLQQSIQIYDLPYLFVAIVIPLIIALILYEPYFKISTTIITAILLNLLVVCISEEGFFRWILQRGIEESMDGWRWLSVPIVAVIFALLHIGWSSNLVAILLLGVASFCYALLWYLRRNFWLCVLAHWGVNIFHILVLPYPLPG</sequence>
<keyword evidence="1" id="KW-0472">Membrane</keyword>
<evidence type="ECO:0000313" key="4">
    <source>
        <dbReference type="Proteomes" id="UP001569414"/>
    </source>
</evidence>
<feature type="transmembrane region" description="Helical" evidence="1">
    <location>
        <begin position="189"/>
        <end position="206"/>
    </location>
</feature>
<feature type="transmembrane region" description="Helical" evidence="1">
    <location>
        <begin position="127"/>
        <end position="145"/>
    </location>
</feature>
<protein>
    <submittedName>
        <fullName evidence="3">Lysostaphin resistance A-like protein</fullName>
    </submittedName>
</protein>
<feature type="transmembrane region" description="Helical" evidence="1">
    <location>
        <begin position="212"/>
        <end position="231"/>
    </location>
</feature>
<accession>A0ABV4NIK7</accession>
<feature type="transmembrane region" description="Helical" evidence="1">
    <location>
        <begin position="20"/>
        <end position="46"/>
    </location>
</feature>
<keyword evidence="4" id="KW-1185">Reference proteome</keyword>
<dbReference type="Pfam" id="PF02517">
    <property type="entry name" value="Rce1-like"/>
    <property type="match status" value="1"/>
</dbReference>
<keyword evidence="1" id="KW-0812">Transmembrane</keyword>
<dbReference type="InterPro" id="IPR003675">
    <property type="entry name" value="Rce1/LyrA-like_dom"/>
</dbReference>
<feature type="domain" description="CAAX prenyl protease 2/Lysostaphin resistance protein A-like" evidence="2">
    <location>
        <begin position="155"/>
        <end position="248"/>
    </location>
</feature>